<feature type="transmembrane region" description="Helical" evidence="1">
    <location>
        <begin position="76"/>
        <end position="98"/>
    </location>
</feature>
<feature type="transmembrane region" description="Helical" evidence="1">
    <location>
        <begin position="7"/>
        <end position="25"/>
    </location>
</feature>
<dbReference type="Proteomes" id="UP000679126">
    <property type="component" value="Unassembled WGS sequence"/>
</dbReference>
<name>A0ABS3YKB3_9BACT</name>
<proteinExistence type="predicted"/>
<keyword evidence="1" id="KW-0812">Transmembrane</keyword>
<dbReference type="EMBL" id="JAGHKP010000004">
    <property type="protein sequence ID" value="MBO9155128.1"/>
    <property type="molecule type" value="Genomic_DNA"/>
</dbReference>
<protein>
    <submittedName>
        <fullName evidence="2">Histidine kinase</fullName>
    </submittedName>
</protein>
<sequence>MNNINRYRYAVHLAIWMALVGLYVFPALRVNWNSTFGLRYTLVRYFVYGFINFNLFYLLVFHVLTPYAMRKKGLAAALVAATVIGFCGIKYAVGLIWPDEVLQRAIALIGFKKTYFSFWQYFRISLGTGIGVAFAACAYYIFLLWRSGDKSGRRLEIAAAAAHRQYTRMQFSSQLLLRKLKALETVLADEQRRDGEGAEAILQLSELLRYMLYDKAVRLDKAPLEKELHYFDIYLKLHNRLCPGQPVSLHLTGPAEGRYVTPLQLQSAAEQLLARQSAHAPVVLRLDIGADTLALSSAAHTGWRQQFIAWLHRYQADHFKMPVYAAPA</sequence>
<keyword evidence="3" id="KW-1185">Reference proteome</keyword>
<evidence type="ECO:0000256" key="1">
    <source>
        <dbReference type="SAM" id="Phobius"/>
    </source>
</evidence>
<organism evidence="2 3">
    <name type="scientific">Chitinophaga chungangae</name>
    <dbReference type="NCBI Taxonomy" id="2821488"/>
    <lineage>
        <taxon>Bacteria</taxon>
        <taxon>Pseudomonadati</taxon>
        <taxon>Bacteroidota</taxon>
        <taxon>Chitinophagia</taxon>
        <taxon>Chitinophagales</taxon>
        <taxon>Chitinophagaceae</taxon>
        <taxon>Chitinophaga</taxon>
    </lineage>
</organism>
<keyword evidence="1" id="KW-1133">Transmembrane helix</keyword>
<dbReference type="GO" id="GO:0016301">
    <property type="term" value="F:kinase activity"/>
    <property type="evidence" value="ECO:0007669"/>
    <property type="project" value="UniProtKB-KW"/>
</dbReference>
<keyword evidence="1" id="KW-0472">Membrane</keyword>
<keyword evidence="2" id="KW-0418">Kinase</keyword>
<comment type="caution">
    <text evidence="2">The sequence shown here is derived from an EMBL/GenBank/DDBJ whole genome shotgun (WGS) entry which is preliminary data.</text>
</comment>
<dbReference type="RefSeq" id="WP_209148340.1">
    <property type="nucleotide sequence ID" value="NZ_JAGHKP010000004.1"/>
</dbReference>
<evidence type="ECO:0000313" key="3">
    <source>
        <dbReference type="Proteomes" id="UP000679126"/>
    </source>
</evidence>
<reference evidence="3" key="1">
    <citation type="submission" date="2021-03" db="EMBL/GenBank/DDBJ databases">
        <title>Assistant Professor.</title>
        <authorList>
            <person name="Huq M.A."/>
        </authorList>
    </citation>
    <scope>NUCLEOTIDE SEQUENCE [LARGE SCALE GENOMIC DNA]</scope>
    <source>
        <strain evidence="3">MAH-28</strain>
    </source>
</reference>
<evidence type="ECO:0000313" key="2">
    <source>
        <dbReference type="EMBL" id="MBO9155128.1"/>
    </source>
</evidence>
<gene>
    <name evidence="2" type="ORF">J7I43_23070</name>
</gene>
<keyword evidence="2" id="KW-0808">Transferase</keyword>
<accession>A0ABS3YKB3</accession>
<feature type="transmembrane region" description="Helical" evidence="1">
    <location>
        <begin position="118"/>
        <end position="145"/>
    </location>
</feature>
<feature type="transmembrane region" description="Helical" evidence="1">
    <location>
        <begin position="45"/>
        <end position="64"/>
    </location>
</feature>